<dbReference type="InterPro" id="IPR038713">
    <property type="entry name" value="Terminase_Gp1_N_sf"/>
</dbReference>
<dbReference type="Proteomes" id="UP001500340">
    <property type="component" value="Unassembled WGS sequence"/>
</dbReference>
<dbReference type="Pfam" id="PF03592">
    <property type="entry name" value="Terminase_2"/>
    <property type="match status" value="1"/>
</dbReference>
<evidence type="ECO:0000256" key="2">
    <source>
        <dbReference type="ARBA" id="ARBA00023219"/>
    </source>
</evidence>
<dbReference type="PANTHER" id="PTHR41328:SF2">
    <property type="entry name" value="TERMINASE SMALL SUBUNIT"/>
    <property type="match status" value="1"/>
</dbReference>
<keyword evidence="4" id="KW-1185">Reference proteome</keyword>
<evidence type="ECO:0000313" key="4">
    <source>
        <dbReference type="Proteomes" id="UP001500340"/>
    </source>
</evidence>
<gene>
    <name evidence="3" type="ORF">GCM10008933_12180</name>
</gene>
<dbReference type="Gene3D" id="1.10.10.1400">
    <property type="entry name" value="Terminase, small subunit, N-terminal DNA-binding domain, HTH motif"/>
    <property type="match status" value="1"/>
</dbReference>
<evidence type="ECO:0008006" key="5">
    <source>
        <dbReference type="Google" id="ProtNLM"/>
    </source>
</evidence>
<evidence type="ECO:0000256" key="1">
    <source>
        <dbReference type="ARBA" id="ARBA00022612"/>
    </source>
</evidence>
<protein>
    <recommendedName>
        <fullName evidence="5">Terminase small subunit</fullName>
    </recommendedName>
</protein>
<dbReference type="PANTHER" id="PTHR41328">
    <property type="entry name" value="TERMINASE SMALL SUBUNIT-RELATED"/>
    <property type="match status" value="1"/>
</dbReference>
<evidence type="ECO:0000313" key="3">
    <source>
        <dbReference type="EMBL" id="GAA0382572.1"/>
    </source>
</evidence>
<accession>A0ABP3HW96</accession>
<dbReference type="InterPro" id="IPR005335">
    <property type="entry name" value="Terminase_ssu"/>
</dbReference>
<dbReference type="RefSeq" id="WP_343858775.1">
    <property type="nucleotide sequence ID" value="NZ_BAAACX010000007.1"/>
</dbReference>
<sequence>MALTAKQQLFVKEYLVDLNAKQAAIRAGYSPKTAEQQASRLLSNVKVQKAIQKAMDERAAKVEISAEQVLQRWKDIAFADPNEIIHFRRVCCRYCFGIDHQYQWINEAEYEAAVKIARAEAEKSKKKKHVELPSDAGGYGFDPLIRPHPKCPQCHGEGHGQLHVNDTRDLSPQAKALYAGAKTTAAGLEIKFHDQDKALENIARHLGMFKDKLEIGGEGGGPLQVIFDSGMTKS</sequence>
<keyword evidence="2" id="KW-0231">Viral genome packaging</keyword>
<comment type="caution">
    <text evidence="3">The sequence shown here is derived from an EMBL/GenBank/DDBJ whole genome shotgun (WGS) entry which is preliminary data.</text>
</comment>
<dbReference type="InterPro" id="IPR052404">
    <property type="entry name" value="SPP1-like_terminase"/>
</dbReference>
<organism evidence="3 4">
    <name type="scientific">Paenibacillus motobuensis</name>
    <dbReference type="NCBI Taxonomy" id="295324"/>
    <lineage>
        <taxon>Bacteria</taxon>
        <taxon>Bacillati</taxon>
        <taxon>Bacillota</taxon>
        <taxon>Bacilli</taxon>
        <taxon>Bacillales</taxon>
        <taxon>Paenibacillaceae</taxon>
        <taxon>Paenibacillus</taxon>
    </lineage>
</organism>
<dbReference type="EMBL" id="BAAACX010000007">
    <property type="protein sequence ID" value="GAA0382572.1"/>
    <property type="molecule type" value="Genomic_DNA"/>
</dbReference>
<reference evidence="4" key="1">
    <citation type="journal article" date="2019" name="Int. J. Syst. Evol. Microbiol.">
        <title>The Global Catalogue of Microorganisms (GCM) 10K type strain sequencing project: providing services to taxonomists for standard genome sequencing and annotation.</title>
        <authorList>
            <consortium name="The Broad Institute Genomics Platform"/>
            <consortium name="The Broad Institute Genome Sequencing Center for Infectious Disease"/>
            <person name="Wu L."/>
            <person name="Ma J."/>
        </authorList>
    </citation>
    <scope>NUCLEOTIDE SEQUENCE [LARGE SCALE GENOMIC DNA]</scope>
    <source>
        <strain evidence="4">JCM 12774</strain>
    </source>
</reference>
<name>A0ABP3HW96_9BACL</name>
<keyword evidence="1" id="KW-1188">Viral release from host cell</keyword>
<proteinExistence type="predicted"/>